<dbReference type="OrthoDB" id="425534at2759"/>
<keyword evidence="2" id="KW-0378">Hydrolase</keyword>
<dbReference type="SUPFAM" id="SSF53474">
    <property type="entry name" value="alpha/beta-Hydrolases"/>
    <property type="match status" value="1"/>
</dbReference>
<dbReference type="GO" id="GO:0016787">
    <property type="term" value="F:hydrolase activity"/>
    <property type="evidence" value="ECO:0007669"/>
    <property type="project" value="UniProtKB-KW"/>
</dbReference>
<evidence type="ECO:0000259" key="4">
    <source>
        <dbReference type="Pfam" id="PF08386"/>
    </source>
</evidence>
<dbReference type="Proteomes" id="UP000053317">
    <property type="component" value="Unassembled WGS sequence"/>
</dbReference>
<reference evidence="5 6" key="1">
    <citation type="submission" date="2015-05" db="EMBL/GenBank/DDBJ databases">
        <title>Distinctive expansion of gene families associated with plant cell wall degradation and secondary metabolism in the genomes of grapevine trunk pathogens.</title>
        <authorList>
            <person name="Lawrence D.P."/>
            <person name="Travadon R."/>
            <person name="Rolshausen P.E."/>
            <person name="Baumgartner K."/>
        </authorList>
    </citation>
    <scope>NUCLEOTIDE SEQUENCE [LARGE SCALE GENOMIC DNA]</scope>
    <source>
        <strain evidence="5">UCRPC4</strain>
    </source>
</reference>
<evidence type="ECO:0000259" key="3">
    <source>
        <dbReference type="Pfam" id="PF00561"/>
    </source>
</evidence>
<dbReference type="Pfam" id="PF08386">
    <property type="entry name" value="Abhydrolase_4"/>
    <property type="match status" value="1"/>
</dbReference>
<name>A0A0G2G0A5_PHACM</name>
<dbReference type="PANTHER" id="PTHR43248:SF25">
    <property type="entry name" value="AB HYDROLASE-1 DOMAIN-CONTAINING PROTEIN-RELATED"/>
    <property type="match status" value="1"/>
</dbReference>
<dbReference type="InterPro" id="IPR000073">
    <property type="entry name" value="AB_hydrolase_1"/>
</dbReference>
<evidence type="ECO:0000313" key="6">
    <source>
        <dbReference type="Proteomes" id="UP000053317"/>
    </source>
</evidence>
<feature type="domain" description="Peptidase S33 tripeptidyl aminopeptidase-like C-terminal" evidence="4">
    <location>
        <begin position="403"/>
        <end position="461"/>
    </location>
</feature>
<evidence type="ECO:0000313" key="5">
    <source>
        <dbReference type="EMBL" id="KKY17378.1"/>
    </source>
</evidence>
<gene>
    <name evidence="5" type="ORF">UCRPC4_g05622</name>
</gene>
<evidence type="ECO:0000256" key="2">
    <source>
        <dbReference type="ARBA" id="ARBA00022801"/>
    </source>
</evidence>
<protein>
    <recommendedName>
        <fullName evidence="7">AB hydrolase-1 domain-containing protein</fullName>
    </recommendedName>
</protein>
<comment type="similarity">
    <text evidence="1">Belongs to the peptidase S33 family.</text>
</comment>
<dbReference type="AlphaFoldDB" id="A0A0G2G0A5"/>
<sequence length="521" mass="56681">MATSTSSSMSSSATSTLEFETCSGQTDTNIQCGTLQVPLDYTAQNSKRQTSSITLNLTILRIQSISETPRNQSILFNPGGPGASGIDFLYSSYSTWWKLFGDDFDLISFDPRGVERTLGQFTCQEVGSSNLTASNSSSLAQALSISIAQGKQCEAENPEKGEIIGTAFVARDMLQIVNALEENGYQADGLLRYMGFSYGTALGDTFAAMFPDKVGRMVLDGNQDPNEYWNLMSFASDFQDMDLTVAAFFEGCATYPDNCALTNTDDLDGPGLQAKFTDYVASVANGTISPSSQTTETGADAALYVQNTFFGALYAPDGWPDFSVTLQNFYDDWASIFSASSNSRKPKRKTRRQTGEVDMAVNAINCADSAITESGVTVTDLENEVQKVAGYEKSFSAENQIDDYLASYEQAENANALFPGSVLVDHRGFGHCTASQYSICTLKAQADYMKNGTLPAVGTVCYPAIPVFSTEGEVSIYGWAGEKRDDVIVEKEDDDGDEQGWHIIGQELQSLWNQHLIERVR</sequence>
<dbReference type="InterPro" id="IPR051601">
    <property type="entry name" value="Serine_prot/Carboxylest_S33"/>
</dbReference>
<dbReference type="PANTHER" id="PTHR43248">
    <property type="entry name" value="2-SUCCINYL-6-HYDROXY-2,4-CYCLOHEXADIENE-1-CARBOXYLATE SYNTHASE"/>
    <property type="match status" value="1"/>
</dbReference>
<feature type="domain" description="AB hydrolase-1" evidence="3">
    <location>
        <begin position="74"/>
        <end position="249"/>
    </location>
</feature>
<dbReference type="InterPro" id="IPR013595">
    <property type="entry name" value="Pept_S33_TAP-like_C"/>
</dbReference>
<dbReference type="Pfam" id="PF00561">
    <property type="entry name" value="Abhydrolase_1"/>
    <property type="match status" value="1"/>
</dbReference>
<comment type="caution">
    <text evidence="5">The sequence shown here is derived from an EMBL/GenBank/DDBJ whole genome shotgun (WGS) entry which is preliminary data.</text>
</comment>
<keyword evidence="6" id="KW-1185">Reference proteome</keyword>
<accession>A0A0G2G0A5</accession>
<dbReference type="InterPro" id="IPR029058">
    <property type="entry name" value="AB_hydrolase_fold"/>
</dbReference>
<evidence type="ECO:0000256" key="1">
    <source>
        <dbReference type="ARBA" id="ARBA00010088"/>
    </source>
</evidence>
<organism evidence="5 6">
    <name type="scientific">Phaeomoniella chlamydospora</name>
    <name type="common">Phaeoacremonium chlamydosporum</name>
    <dbReference type="NCBI Taxonomy" id="158046"/>
    <lineage>
        <taxon>Eukaryota</taxon>
        <taxon>Fungi</taxon>
        <taxon>Dikarya</taxon>
        <taxon>Ascomycota</taxon>
        <taxon>Pezizomycotina</taxon>
        <taxon>Eurotiomycetes</taxon>
        <taxon>Chaetothyriomycetidae</taxon>
        <taxon>Phaeomoniellales</taxon>
        <taxon>Phaeomoniellaceae</taxon>
        <taxon>Phaeomoniella</taxon>
    </lineage>
</organism>
<dbReference type="Gene3D" id="3.40.50.1820">
    <property type="entry name" value="alpha/beta hydrolase"/>
    <property type="match status" value="1"/>
</dbReference>
<evidence type="ECO:0008006" key="7">
    <source>
        <dbReference type="Google" id="ProtNLM"/>
    </source>
</evidence>
<proteinExistence type="inferred from homology"/>
<dbReference type="EMBL" id="LCWF01000147">
    <property type="protein sequence ID" value="KKY17378.1"/>
    <property type="molecule type" value="Genomic_DNA"/>
</dbReference>
<reference evidence="5 6" key="2">
    <citation type="submission" date="2015-05" db="EMBL/GenBank/DDBJ databases">
        <authorList>
            <person name="Morales-Cruz A."/>
            <person name="Amrine K.C."/>
            <person name="Cantu D."/>
        </authorList>
    </citation>
    <scope>NUCLEOTIDE SEQUENCE [LARGE SCALE GENOMIC DNA]</scope>
    <source>
        <strain evidence="5">UCRPC4</strain>
    </source>
</reference>